<dbReference type="VEuPathDB" id="FungiDB:NECHADRAFT_81676"/>
<organism evidence="1 2">
    <name type="scientific">Fusarium vanettenii (strain ATCC MYA-4622 / CBS 123669 / FGSC 9596 / NRRL 45880 / 77-13-4)</name>
    <name type="common">Fusarium solani subsp. pisi</name>
    <dbReference type="NCBI Taxonomy" id="660122"/>
    <lineage>
        <taxon>Eukaryota</taxon>
        <taxon>Fungi</taxon>
        <taxon>Dikarya</taxon>
        <taxon>Ascomycota</taxon>
        <taxon>Pezizomycotina</taxon>
        <taxon>Sordariomycetes</taxon>
        <taxon>Hypocreomycetidae</taxon>
        <taxon>Hypocreales</taxon>
        <taxon>Nectriaceae</taxon>
        <taxon>Fusarium</taxon>
        <taxon>Fusarium solani species complex</taxon>
        <taxon>Fusarium vanettenii</taxon>
    </lineage>
</organism>
<proteinExistence type="predicted"/>
<sequence>MANRCYFIVTPDPNWSHAFLWVRLTGGDEDDANGNPELYFHIKFGDGESSYTTLNPNFKKVENVLSPNPTRTLQIPGPNGLYYVTRKIGKSLELDYMIKLTLQTDSTEWRRVTLKAGANFAGLRQVLIDMLTRFPNYDWQTGAGSTRMAFEQNCTSWLAANCNIE</sequence>
<evidence type="ECO:0000313" key="1">
    <source>
        <dbReference type="EMBL" id="EEU39466.1"/>
    </source>
</evidence>
<gene>
    <name evidence="1" type="ORF">NECHADRAFT_81676</name>
</gene>
<dbReference type="EMBL" id="GG698912">
    <property type="protein sequence ID" value="EEU39466.1"/>
    <property type="molecule type" value="Genomic_DNA"/>
</dbReference>
<dbReference type="OrthoDB" id="2822601at2759"/>
<dbReference type="HOGENOM" id="CLU_1611234_0_0_1"/>
<accession>C7Z8Y9</accession>
<dbReference type="GeneID" id="9673682"/>
<dbReference type="InParanoid" id="C7Z8Y9"/>
<dbReference type="KEGG" id="nhe:NECHADRAFT_81676"/>
<reference evidence="1 2" key="1">
    <citation type="journal article" date="2009" name="PLoS Genet.">
        <title>The genome of Nectria haematococca: contribution of supernumerary chromosomes to gene expansion.</title>
        <authorList>
            <person name="Coleman J.J."/>
            <person name="Rounsley S.D."/>
            <person name="Rodriguez-Carres M."/>
            <person name="Kuo A."/>
            <person name="Wasmann C.C."/>
            <person name="Grimwood J."/>
            <person name="Schmutz J."/>
            <person name="Taga M."/>
            <person name="White G.J."/>
            <person name="Zhou S."/>
            <person name="Schwartz D.C."/>
            <person name="Freitag M."/>
            <person name="Ma L.J."/>
            <person name="Danchin E.G."/>
            <person name="Henrissat B."/>
            <person name="Coutinho P.M."/>
            <person name="Nelson D.R."/>
            <person name="Straney D."/>
            <person name="Napoli C.A."/>
            <person name="Barker B.M."/>
            <person name="Gribskov M."/>
            <person name="Rep M."/>
            <person name="Kroken S."/>
            <person name="Molnar I."/>
            <person name="Rensing C."/>
            <person name="Kennell J.C."/>
            <person name="Zamora J."/>
            <person name="Farman M.L."/>
            <person name="Selker E.U."/>
            <person name="Salamov A."/>
            <person name="Shapiro H."/>
            <person name="Pangilinan J."/>
            <person name="Lindquist E."/>
            <person name="Lamers C."/>
            <person name="Grigoriev I.V."/>
            <person name="Geiser D.M."/>
            <person name="Covert S.F."/>
            <person name="Temporini E."/>
            <person name="Vanetten H.D."/>
        </authorList>
    </citation>
    <scope>NUCLEOTIDE SEQUENCE [LARGE SCALE GENOMIC DNA]</scope>
    <source>
        <strain evidence="2">ATCC MYA-4622 / CBS 123669 / FGSC 9596 / NRRL 45880 / 77-13-4</strain>
    </source>
</reference>
<protein>
    <submittedName>
        <fullName evidence="1">Uncharacterized protein</fullName>
    </submittedName>
</protein>
<dbReference type="Proteomes" id="UP000005206">
    <property type="component" value="Chromosome 6"/>
</dbReference>
<dbReference type="AlphaFoldDB" id="C7Z8Y9"/>
<name>C7Z8Y9_FUSV7</name>
<evidence type="ECO:0000313" key="2">
    <source>
        <dbReference type="Proteomes" id="UP000005206"/>
    </source>
</evidence>
<keyword evidence="2" id="KW-1185">Reference proteome</keyword>
<dbReference type="RefSeq" id="XP_003045179.1">
    <property type="nucleotide sequence ID" value="XM_003045133.1"/>
</dbReference>